<evidence type="ECO:0000313" key="2">
    <source>
        <dbReference type="Proteomes" id="UP000823928"/>
    </source>
</evidence>
<comment type="caution">
    <text evidence="1">The sequence shown here is derived from an EMBL/GenBank/DDBJ whole genome shotgun (WGS) entry which is preliminary data.</text>
</comment>
<reference evidence="1" key="1">
    <citation type="submission" date="2020-10" db="EMBL/GenBank/DDBJ databases">
        <authorList>
            <person name="Gilroy R."/>
        </authorList>
    </citation>
    <scope>NUCLEOTIDE SEQUENCE</scope>
    <source>
        <strain evidence="1">6276</strain>
    </source>
</reference>
<name>A0A9D1EX07_9BACT</name>
<organism evidence="1 2">
    <name type="scientific">Candidatus Scatousia excrementigallinarum</name>
    <dbReference type="NCBI Taxonomy" id="2840935"/>
    <lineage>
        <taxon>Bacteria</taxon>
        <taxon>Candidatus Scatousia</taxon>
    </lineage>
</organism>
<accession>A0A9D1EX07</accession>
<proteinExistence type="predicted"/>
<dbReference type="Proteomes" id="UP000823928">
    <property type="component" value="Unassembled WGS sequence"/>
</dbReference>
<reference evidence="1" key="2">
    <citation type="journal article" date="2021" name="PeerJ">
        <title>Extensive microbial diversity within the chicken gut microbiome revealed by metagenomics and culture.</title>
        <authorList>
            <person name="Gilroy R."/>
            <person name="Ravi A."/>
            <person name="Getino M."/>
            <person name="Pursley I."/>
            <person name="Horton D.L."/>
            <person name="Alikhan N.F."/>
            <person name="Baker D."/>
            <person name="Gharbi K."/>
            <person name="Hall N."/>
            <person name="Watson M."/>
            <person name="Adriaenssens E.M."/>
            <person name="Foster-Nyarko E."/>
            <person name="Jarju S."/>
            <person name="Secka A."/>
            <person name="Antonio M."/>
            <person name="Oren A."/>
            <person name="Chaudhuri R.R."/>
            <person name="La Ragione R."/>
            <person name="Hildebrand F."/>
            <person name="Pallen M.J."/>
        </authorList>
    </citation>
    <scope>NUCLEOTIDE SEQUENCE</scope>
    <source>
        <strain evidence="1">6276</strain>
    </source>
</reference>
<dbReference type="EMBL" id="DVIU01000021">
    <property type="protein sequence ID" value="HIS35199.1"/>
    <property type="molecule type" value="Genomic_DNA"/>
</dbReference>
<gene>
    <name evidence="1" type="ORF">IAC10_01020</name>
</gene>
<dbReference type="AlphaFoldDB" id="A0A9D1EX07"/>
<evidence type="ECO:0000313" key="1">
    <source>
        <dbReference type="EMBL" id="HIS35199.1"/>
    </source>
</evidence>
<sequence>MNLLAYTKKLYEKINAYDKIAKNPYVDKGPANPFYQPKNVTIIWVDKKDDCN</sequence>
<protein>
    <submittedName>
        <fullName evidence="1">Uncharacterized protein</fullName>
    </submittedName>
</protein>